<evidence type="ECO:0000313" key="1">
    <source>
        <dbReference type="EMBL" id="BAQ35740.1"/>
    </source>
</evidence>
<reference evidence="1" key="1">
    <citation type="submission" date="2014-08" db="EMBL/GenBank/DDBJ databases">
        <title>Comparative genomics of MRSA.</title>
        <authorList>
            <person name="Yamamoto T."/>
        </authorList>
    </citation>
    <scope>NUCLEOTIDE SEQUENCE</scope>
    <source>
        <strain evidence="1">OC3</strain>
    </source>
</reference>
<dbReference type="AlphaFoldDB" id="A0A0C6EXX0"/>
<protein>
    <submittedName>
        <fullName evidence="1">Uncharacterized protein</fullName>
    </submittedName>
</protein>
<accession>A0A0C6EXX0</accession>
<organism evidence="1">
    <name type="scientific">Staphylococcus aureus</name>
    <dbReference type="NCBI Taxonomy" id="1280"/>
    <lineage>
        <taxon>Bacteria</taxon>
        <taxon>Bacillati</taxon>
        <taxon>Bacillota</taxon>
        <taxon>Bacilli</taxon>
        <taxon>Bacillales</taxon>
        <taxon>Staphylococcaceae</taxon>
        <taxon>Staphylococcus</taxon>
    </lineage>
</organism>
<proteinExistence type="predicted"/>
<name>A0A0C6EXX0_STAAU</name>
<dbReference type="EMBL" id="AB983237">
    <property type="protein sequence ID" value="BAQ35740.1"/>
    <property type="molecule type" value="Genomic_DNA"/>
</dbReference>
<sequence>MLLRYPSSAFLVPFHDLNSVLLPLVGLPVIETPKAAAVDLPVLEFPVNEKIVPANSTSCFVFKNAVTNEEIPNTTASSSNKFPFTSSRYICHQSSKVPLGCRSYCVSQMISSACDCVISFERYGSSNEMTTPLSVFNTPTPVYNDDRGSDWRINCSALLNDLMYFSLMLKPYMISEGNFCDVKISDVSIRSIFCPLEITSFSTPDLGSRNLFLIKIGLDKRMDFC</sequence>